<dbReference type="OrthoDB" id="3504495at2"/>
<dbReference type="SUPFAM" id="SSF47413">
    <property type="entry name" value="lambda repressor-like DNA-binding domains"/>
    <property type="match status" value="1"/>
</dbReference>
<evidence type="ECO:0000313" key="3">
    <source>
        <dbReference type="EMBL" id="TCO43602.1"/>
    </source>
</evidence>
<dbReference type="Gene3D" id="1.10.260.40">
    <property type="entry name" value="lambda repressor-like DNA-binding domains"/>
    <property type="match status" value="1"/>
</dbReference>
<feature type="domain" description="HTH cro/C1-type" evidence="2">
    <location>
        <begin position="14"/>
        <end position="69"/>
    </location>
</feature>
<evidence type="ECO:0000313" key="4">
    <source>
        <dbReference type="Proteomes" id="UP000295573"/>
    </source>
</evidence>
<dbReference type="InterPro" id="IPR010982">
    <property type="entry name" value="Lambda_DNA-bd_dom_sf"/>
</dbReference>
<dbReference type="Proteomes" id="UP000295573">
    <property type="component" value="Unassembled WGS sequence"/>
</dbReference>
<evidence type="ECO:0000256" key="1">
    <source>
        <dbReference type="ARBA" id="ARBA00023125"/>
    </source>
</evidence>
<gene>
    <name evidence="3" type="ORF">EV646_112179</name>
</gene>
<dbReference type="InterPro" id="IPR011990">
    <property type="entry name" value="TPR-like_helical_dom_sf"/>
</dbReference>
<comment type="caution">
    <text evidence="3">The sequence shown here is derived from an EMBL/GenBank/DDBJ whole genome shotgun (WGS) entry which is preliminary data.</text>
</comment>
<dbReference type="AlphaFoldDB" id="A0A4R2IH68"/>
<dbReference type="InterPro" id="IPR001387">
    <property type="entry name" value="Cro/C1-type_HTH"/>
</dbReference>
<dbReference type="GO" id="GO:0003700">
    <property type="term" value="F:DNA-binding transcription factor activity"/>
    <property type="evidence" value="ECO:0007669"/>
    <property type="project" value="TreeGrafter"/>
</dbReference>
<dbReference type="InterPro" id="IPR050807">
    <property type="entry name" value="TransReg_Diox_bact_type"/>
</dbReference>
<sequence>MRGAGDHLSIGERIAFYRARRGLTQSVLASLVGRTEDWLSKIERGEREIRRLDVLGELASALRVSLGDLLGQPVLLEDDHKHDDVPAIRDALMAPRRLSRVLFATEEAIRPPNLEHIASLTEGAWDHYQQGRIGQAVVVLPELIRAAQAVEGDTSNGGRGPALSARIHHLAATILTKIGESDLSWIAAERAMNAADNSDDPLVLASAARAGTHALLAVGRYDDALQLGQTARSWLTTRVARMDPAALSLLGMLDLRMATAASRRNDRATATELLASAESAAQQLGSDANYWQTSFGPTNVMLHRLSAALDLGDIAYVTEHGPQVDSTVLPTVRQVAHSIDLARAHSYSAQDDEAISAILDAEAKSPQLVRHNPAVREIVRDIHRRTPSTGGRGSQILALAERCRAVQ</sequence>
<accession>A0A4R2IH68</accession>
<name>A0A4R2IH68_9ACTN</name>
<dbReference type="Pfam" id="PF13560">
    <property type="entry name" value="HTH_31"/>
    <property type="match status" value="1"/>
</dbReference>
<dbReference type="SMART" id="SM00530">
    <property type="entry name" value="HTH_XRE"/>
    <property type="match status" value="1"/>
</dbReference>
<reference evidence="3 4" key="1">
    <citation type="journal article" date="2015" name="Stand. Genomic Sci.">
        <title>Genomic Encyclopedia of Bacterial and Archaeal Type Strains, Phase III: the genomes of soil and plant-associated and newly described type strains.</title>
        <authorList>
            <person name="Whitman W.B."/>
            <person name="Woyke T."/>
            <person name="Klenk H.P."/>
            <person name="Zhou Y."/>
            <person name="Lilburn T.G."/>
            <person name="Beck B.J."/>
            <person name="De Vos P."/>
            <person name="Vandamme P."/>
            <person name="Eisen J.A."/>
            <person name="Garrity G."/>
            <person name="Hugenholtz P."/>
            <person name="Kyrpides N.C."/>
        </authorList>
    </citation>
    <scope>NUCLEOTIDE SEQUENCE [LARGE SCALE GENOMIC DNA]</scope>
    <source>
        <strain evidence="3 4">VKM Ac-2541</strain>
    </source>
</reference>
<dbReference type="GO" id="GO:0005829">
    <property type="term" value="C:cytosol"/>
    <property type="evidence" value="ECO:0007669"/>
    <property type="project" value="TreeGrafter"/>
</dbReference>
<keyword evidence="1" id="KW-0238">DNA-binding</keyword>
<dbReference type="PANTHER" id="PTHR46797:SF1">
    <property type="entry name" value="METHYLPHOSPHONATE SYNTHASE"/>
    <property type="match status" value="1"/>
</dbReference>
<organism evidence="3 4">
    <name type="scientific">Kribbella antiqua</name>
    <dbReference type="NCBI Taxonomy" id="2512217"/>
    <lineage>
        <taxon>Bacteria</taxon>
        <taxon>Bacillati</taxon>
        <taxon>Actinomycetota</taxon>
        <taxon>Actinomycetes</taxon>
        <taxon>Propionibacteriales</taxon>
        <taxon>Kribbellaceae</taxon>
        <taxon>Kribbella</taxon>
    </lineage>
</organism>
<proteinExistence type="predicted"/>
<dbReference type="EMBL" id="SLWR01000012">
    <property type="protein sequence ID" value="TCO43602.1"/>
    <property type="molecule type" value="Genomic_DNA"/>
</dbReference>
<evidence type="ECO:0000259" key="2">
    <source>
        <dbReference type="PROSITE" id="PS50943"/>
    </source>
</evidence>
<keyword evidence="4" id="KW-1185">Reference proteome</keyword>
<dbReference type="PANTHER" id="PTHR46797">
    <property type="entry name" value="HTH-TYPE TRANSCRIPTIONAL REGULATOR"/>
    <property type="match status" value="1"/>
</dbReference>
<protein>
    <submittedName>
        <fullName evidence="3">Transcriptional regulator with XRE-family HTH domain</fullName>
    </submittedName>
</protein>
<dbReference type="GO" id="GO:0003677">
    <property type="term" value="F:DNA binding"/>
    <property type="evidence" value="ECO:0007669"/>
    <property type="project" value="UniProtKB-KW"/>
</dbReference>
<dbReference type="PROSITE" id="PS50943">
    <property type="entry name" value="HTH_CROC1"/>
    <property type="match status" value="1"/>
</dbReference>
<dbReference type="CDD" id="cd00093">
    <property type="entry name" value="HTH_XRE"/>
    <property type="match status" value="1"/>
</dbReference>
<dbReference type="SUPFAM" id="SSF48452">
    <property type="entry name" value="TPR-like"/>
    <property type="match status" value="1"/>
</dbReference>
<dbReference type="RefSeq" id="WP_132154916.1">
    <property type="nucleotide sequence ID" value="NZ_SLWR01000012.1"/>
</dbReference>